<reference evidence="2" key="2">
    <citation type="submission" date="2020-05" db="UniProtKB">
        <authorList>
            <consortium name="EnsemblMetazoa"/>
        </authorList>
    </citation>
    <scope>IDENTIFICATION</scope>
    <source>
        <strain evidence="2">A-37</strain>
    </source>
</reference>
<dbReference type="EnsemblMetazoa" id="ACUA027181-RA">
    <property type="protein sequence ID" value="ACUA027181-PA"/>
    <property type="gene ID" value="ACUA027181"/>
</dbReference>
<evidence type="ECO:0000313" key="2">
    <source>
        <dbReference type="EnsemblMetazoa" id="ACUA027181-PA"/>
    </source>
</evidence>
<sequence length="141" mass="15992">MGPRIGMKPGVEMAPRSEDTTEEFLAEVLESEEDANMTLTSQDACTETQPSSSQPSASRPKRATDSALSEDLRLAMQKERHKMVKEQKSGNYYAMVSWVTVMDQLDLAEQIKVRDEIFRFGHRVLKEKVDNKVVKDSCKNH</sequence>
<proteinExistence type="predicted"/>
<evidence type="ECO:0000256" key="1">
    <source>
        <dbReference type="SAM" id="MobiDB-lite"/>
    </source>
</evidence>
<dbReference type="EMBL" id="AXCM01020076">
    <property type="status" value="NOT_ANNOTATED_CDS"/>
    <property type="molecule type" value="Genomic_DNA"/>
</dbReference>
<accession>A0A182MVD8</accession>
<dbReference type="VEuPathDB" id="VectorBase:ACUA027181"/>
<feature type="region of interest" description="Disordered" evidence="1">
    <location>
        <begin position="1"/>
        <end position="69"/>
    </location>
</feature>
<dbReference type="AlphaFoldDB" id="A0A182MVD8"/>
<evidence type="ECO:0000313" key="3">
    <source>
        <dbReference type="Proteomes" id="UP000075883"/>
    </source>
</evidence>
<feature type="compositionally biased region" description="Acidic residues" evidence="1">
    <location>
        <begin position="20"/>
        <end position="35"/>
    </location>
</feature>
<feature type="compositionally biased region" description="Low complexity" evidence="1">
    <location>
        <begin position="49"/>
        <end position="58"/>
    </location>
</feature>
<dbReference type="Proteomes" id="UP000075883">
    <property type="component" value="Unassembled WGS sequence"/>
</dbReference>
<name>A0A182MVD8_9DIPT</name>
<feature type="compositionally biased region" description="Polar residues" evidence="1">
    <location>
        <begin position="37"/>
        <end position="48"/>
    </location>
</feature>
<protein>
    <submittedName>
        <fullName evidence="2">Uncharacterized protein</fullName>
    </submittedName>
</protein>
<reference evidence="3" key="1">
    <citation type="submission" date="2013-09" db="EMBL/GenBank/DDBJ databases">
        <title>The Genome Sequence of Anopheles culicifacies species A.</title>
        <authorList>
            <consortium name="The Broad Institute Genomics Platform"/>
            <person name="Neafsey D.E."/>
            <person name="Besansky N."/>
            <person name="Howell P."/>
            <person name="Walton C."/>
            <person name="Young S.K."/>
            <person name="Zeng Q."/>
            <person name="Gargeya S."/>
            <person name="Fitzgerald M."/>
            <person name="Haas B."/>
            <person name="Abouelleil A."/>
            <person name="Allen A.W."/>
            <person name="Alvarado L."/>
            <person name="Arachchi H.M."/>
            <person name="Berlin A.M."/>
            <person name="Chapman S.B."/>
            <person name="Gainer-Dewar J."/>
            <person name="Goldberg J."/>
            <person name="Griggs A."/>
            <person name="Gujja S."/>
            <person name="Hansen M."/>
            <person name="Howarth C."/>
            <person name="Imamovic A."/>
            <person name="Ireland A."/>
            <person name="Larimer J."/>
            <person name="McCowan C."/>
            <person name="Murphy C."/>
            <person name="Pearson M."/>
            <person name="Poon T.W."/>
            <person name="Priest M."/>
            <person name="Roberts A."/>
            <person name="Saif S."/>
            <person name="Shea T."/>
            <person name="Sisk P."/>
            <person name="Sykes S."/>
            <person name="Wortman J."/>
            <person name="Nusbaum C."/>
            <person name="Birren B."/>
        </authorList>
    </citation>
    <scope>NUCLEOTIDE SEQUENCE [LARGE SCALE GENOMIC DNA]</scope>
    <source>
        <strain evidence="3">A-37</strain>
    </source>
</reference>
<keyword evidence="3" id="KW-1185">Reference proteome</keyword>
<organism evidence="2 3">
    <name type="scientific">Anopheles culicifacies</name>
    <dbReference type="NCBI Taxonomy" id="139723"/>
    <lineage>
        <taxon>Eukaryota</taxon>
        <taxon>Metazoa</taxon>
        <taxon>Ecdysozoa</taxon>
        <taxon>Arthropoda</taxon>
        <taxon>Hexapoda</taxon>
        <taxon>Insecta</taxon>
        <taxon>Pterygota</taxon>
        <taxon>Neoptera</taxon>
        <taxon>Endopterygota</taxon>
        <taxon>Diptera</taxon>
        <taxon>Nematocera</taxon>
        <taxon>Culicoidea</taxon>
        <taxon>Culicidae</taxon>
        <taxon>Anophelinae</taxon>
        <taxon>Anopheles</taxon>
        <taxon>culicifacies species complex</taxon>
    </lineage>
</organism>